<evidence type="ECO:0000313" key="3">
    <source>
        <dbReference type="Proteomes" id="UP000255355"/>
    </source>
</evidence>
<keyword evidence="3" id="KW-1185">Reference proteome</keyword>
<organism evidence="2 3">
    <name type="scientific">Nocardia mexicana</name>
    <dbReference type="NCBI Taxonomy" id="279262"/>
    <lineage>
        <taxon>Bacteria</taxon>
        <taxon>Bacillati</taxon>
        <taxon>Actinomycetota</taxon>
        <taxon>Actinomycetes</taxon>
        <taxon>Mycobacteriales</taxon>
        <taxon>Nocardiaceae</taxon>
        <taxon>Nocardia</taxon>
    </lineage>
</organism>
<name>A0A370H0P9_9NOCA</name>
<gene>
    <name evidence="2" type="ORF">DFR68_108367</name>
</gene>
<protein>
    <submittedName>
        <fullName evidence="2">Uncharacterized protein</fullName>
    </submittedName>
</protein>
<keyword evidence="1" id="KW-0472">Membrane</keyword>
<accession>A0A370H0P9</accession>
<evidence type="ECO:0000313" key="2">
    <source>
        <dbReference type="EMBL" id="RDI48534.1"/>
    </source>
</evidence>
<keyword evidence="1" id="KW-1133">Transmembrane helix</keyword>
<dbReference type="AlphaFoldDB" id="A0A370H0P9"/>
<evidence type="ECO:0000256" key="1">
    <source>
        <dbReference type="SAM" id="Phobius"/>
    </source>
</evidence>
<reference evidence="2 3" key="1">
    <citation type="submission" date="2018-07" db="EMBL/GenBank/DDBJ databases">
        <title>Genomic Encyclopedia of Type Strains, Phase IV (KMG-IV): sequencing the most valuable type-strain genomes for metagenomic binning, comparative biology and taxonomic classification.</title>
        <authorList>
            <person name="Goeker M."/>
        </authorList>
    </citation>
    <scope>NUCLEOTIDE SEQUENCE [LARGE SCALE GENOMIC DNA]</scope>
    <source>
        <strain evidence="2 3">DSM 44952</strain>
    </source>
</reference>
<keyword evidence="1" id="KW-0812">Transmembrane</keyword>
<proteinExistence type="predicted"/>
<dbReference type="Proteomes" id="UP000255355">
    <property type="component" value="Unassembled WGS sequence"/>
</dbReference>
<feature type="transmembrane region" description="Helical" evidence="1">
    <location>
        <begin position="34"/>
        <end position="55"/>
    </location>
</feature>
<dbReference type="STRING" id="1210089.GCA_001613165_04485"/>
<dbReference type="EMBL" id="QQAZ01000008">
    <property type="protein sequence ID" value="RDI48534.1"/>
    <property type="molecule type" value="Genomic_DNA"/>
</dbReference>
<comment type="caution">
    <text evidence="2">The sequence shown here is derived from an EMBL/GenBank/DDBJ whole genome shotgun (WGS) entry which is preliminary data.</text>
</comment>
<sequence length="214" mass="24379">MNRERNILHCNQPRDPCDVIVSALLELVWQVVRVALVAVWWAALFPVITLPLVLAVAVGAVWGWGEGVVVVGVFIAGIMLWRRRSPEMFERWVTSRARARFLAWWRYRRLWTKRLHACHLTVRDDEATRVPRLVAVEIGETLDRLRVRMLPGQCPDDYNNRVERIAHTFGAHACRATVAGPSVMELVLRQSDSLTETITLPDIDGPDRTGREAA</sequence>
<feature type="transmembrane region" description="Helical" evidence="1">
    <location>
        <begin position="61"/>
        <end position="81"/>
    </location>
</feature>